<feature type="transmembrane region" description="Helical" evidence="1">
    <location>
        <begin position="83"/>
        <end position="101"/>
    </location>
</feature>
<evidence type="ECO:0008006" key="4">
    <source>
        <dbReference type="Google" id="ProtNLM"/>
    </source>
</evidence>
<dbReference type="AlphaFoldDB" id="A0AAV5SL07"/>
<keyword evidence="1" id="KW-0472">Membrane</keyword>
<evidence type="ECO:0000256" key="1">
    <source>
        <dbReference type="SAM" id="Phobius"/>
    </source>
</evidence>
<reference evidence="2" key="1">
    <citation type="submission" date="2023-10" db="EMBL/GenBank/DDBJ databases">
        <title>Genome assembly of Pristionchus species.</title>
        <authorList>
            <person name="Yoshida K."/>
            <person name="Sommer R.J."/>
        </authorList>
    </citation>
    <scope>NUCLEOTIDE SEQUENCE</scope>
    <source>
        <strain evidence="2">RS0144</strain>
    </source>
</reference>
<protein>
    <recommendedName>
        <fullName evidence="4">G protein-coupled receptor</fullName>
    </recommendedName>
</protein>
<dbReference type="EMBL" id="BTSX01000002">
    <property type="protein sequence ID" value="GMS83926.1"/>
    <property type="molecule type" value="Genomic_DNA"/>
</dbReference>
<comment type="caution">
    <text evidence="2">The sequence shown here is derived from an EMBL/GenBank/DDBJ whole genome shotgun (WGS) entry which is preliminary data.</text>
</comment>
<gene>
    <name evidence="2" type="ORF">PENTCL1PPCAC_6101</name>
</gene>
<feature type="transmembrane region" description="Helical" evidence="1">
    <location>
        <begin position="12"/>
        <end position="33"/>
    </location>
</feature>
<proteinExistence type="predicted"/>
<feature type="non-terminal residue" evidence="2">
    <location>
        <position position="1"/>
    </location>
</feature>
<organism evidence="2 3">
    <name type="scientific">Pristionchus entomophagus</name>
    <dbReference type="NCBI Taxonomy" id="358040"/>
    <lineage>
        <taxon>Eukaryota</taxon>
        <taxon>Metazoa</taxon>
        <taxon>Ecdysozoa</taxon>
        <taxon>Nematoda</taxon>
        <taxon>Chromadorea</taxon>
        <taxon>Rhabditida</taxon>
        <taxon>Rhabditina</taxon>
        <taxon>Diplogasteromorpha</taxon>
        <taxon>Diplogasteroidea</taxon>
        <taxon>Neodiplogasteridae</taxon>
        <taxon>Pristionchus</taxon>
    </lineage>
</organism>
<evidence type="ECO:0000313" key="2">
    <source>
        <dbReference type="EMBL" id="GMS83926.1"/>
    </source>
</evidence>
<feature type="transmembrane region" description="Helical" evidence="1">
    <location>
        <begin position="53"/>
        <end position="71"/>
    </location>
</feature>
<accession>A0AAV5SL07</accession>
<dbReference type="Proteomes" id="UP001432027">
    <property type="component" value="Unassembled WGS sequence"/>
</dbReference>
<feature type="transmembrane region" description="Helical" evidence="1">
    <location>
        <begin position="121"/>
        <end position="144"/>
    </location>
</feature>
<keyword evidence="3" id="KW-1185">Reference proteome</keyword>
<evidence type="ECO:0000313" key="3">
    <source>
        <dbReference type="Proteomes" id="UP001432027"/>
    </source>
</evidence>
<keyword evidence="1" id="KW-0812">Transmembrane</keyword>
<feature type="non-terminal residue" evidence="2">
    <location>
        <position position="154"/>
    </location>
</feature>
<sequence length="154" mass="17800">ECLCAGRTVGCFIRLFAVLRLLITILSTLLILVSSQRSIDEIKIEDRVHLSRFHFALALVSINILITSLLWAGDFAEIKNSLLPYALSEIPFSIYSFAQIMNNLQLMSESRRRFEKIPMNVAILIYSSGFFVFFSIFLLPFMILRFHSFLRDRN</sequence>
<name>A0AAV5SL07_9BILA</name>
<keyword evidence="1" id="KW-1133">Transmembrane helix</keyword>